<dbReference type="SUPFAM" id="SSF53850">
    <property type="entry name" value="Periplasmic binding protein-like II"/>
    <property type="match status" value="1"/>
</dbReference>
<dbReference type="Gene3D" id="3.30.160.40">
    <property type="entry name" value="Porphobilinogen deaminase, C-terminal domain"/>
    <property type="match status" value="1"/>
</dbReference>
<evidence type="ECO:0000256" key="7">
    <source>
        <dbReference type="ARBA" id="ARBA00023133"/>
    </source>
</evidence>
<dbReference type="PRINTS" id="PR00151">
    <property type="entry name" value="PORPHBDMNASE"/>
</dbReference>
<comment type="function">
    <text evidence="2">Tetrapolymerization of the monopyrrole PBG into the hydroxymethylbilane pre-uroporphyrinogen in several discrete steps.</text>
</comment>
<evidence type="ECO:0000256" key="10">
    <source>
        <dbReference type="ARBA" id="ARBA00033064"/>
    </source>
</evidence>
<keyword evidence="8" id="KW-0627">Porphyrin biosynthesis</keyword>
<comment type="similarity">
    <text evidence="4">Belongs to the HMBS family.</text>
</comment>
<gene>
    <name evidence="13" type="primary">HEM3</name>
    <name evidence="13" type="ORF">H4219_001488</name>
</gene>
<dbReference type="AlphaFoldDB" id="A0A9W8DRQ9"/>
<evidence type="ECO:0000256" key="9">
    <source>
        <dbReference type="ARBA" id="ARBA00030685"/>
    </source>
</evidence>
<name>A0A9W8DRQ9_9FUNG</name>
<organism evidence="13 14">
    <name type="scientific">Mycoemilia scoparia</name>
    <dbReference type="NCBI Taxonomy" id="417184"/>
    <lineage>
        <taxon>Eukaryota</taxon>
        <taxon>Fungi</taxon>
        <taxon>Fungi incertae sedis</taxon>
        <taxon>Zoopagomycota</taxon>
        <taxon>Kickxellomycotina</taxon>
        <taxon>Kickxellomycetes</taxon>
        <taxon>Kickxellales</taxon>
        <taxon>Kickxellaceae</taxon>
        <taxon>Mycoemilia</taxon>
    </lineage>
</organism>
<comment type="pathway">
    <text evidence="3">Porphyrin-containing compound metabolism; protoporphyrin-IX biosynthesis; coproporphyrinogen-III from 5-aminolevulinate: step 2/4.</text>
</comment>
<reference evidence="13" key="1">
    <citation type="submission" date="2022-07" db="EMBL/GenBank/DDBJ databases">
        <title>Phylogenomic reconstructions and comparative analyses of Kickxellomycotina fungi.</title>
        <authorList>
            <person name="Reynolds N.K."/>
            <person name="Stajich J.E."/>
            <person name="Barry K."/>
            <person name="Grigoriev I.V."/>
            <person name="Crous P."/>
            <person name="Smith M.E."/>
        </authorList>
    </citation>
    <scope>NUCLEOTIDE SEQUENCE</scope>
    <source>
        <strain evidence="13">NBRC 100468</strain>
    </source>
</reference>
<dbReference type="Pfam" id="PF01379">
    <property type="entry name" value="Porphobil_deam"/>
    <property type="match status" value="1"/>
</dbReference>
<dbReference type="GO" id="GO:0005737">
    <property type="term" value="C:cytoplasm"/>
    <property type="evidence" value="ECO:0007669"/>
    <property type="project" value="TreeGrafter"/>
</dbReference>
<dbReference type="InterPro" id="IPR022417">
    <property type="entry name" value="Porphobilin_deaminase_N"/>
</dbReference>
<dbReference type="FunFam" id="3.40.190.10:FF:000005">
    <property type="entry name" value="Porphobilinogen deaminase"/>
    <property type="match status" value="1"/>
</dbReference>
<dbReference type="InterPro" id="IPR036803">
    <property type="entry name" value="Porphobilinogen_deaminase_C_sf"/>
</dbReference>
<evidence type="ECO:0000256" key="8">
    <source>
        <dbReference type="ARBA" id="ARBA00023244"/>
    </source>
</evidence>
<feature type="domain" description="Porphobilinogen deaminase N-terminal" evidence="11">
    <location>
        <begin position="13"/>
        <end position="250"/>
    </location>
</feature>
<dbReference type="NCBIfam" id="TIGR00212">
    <property type="entry name" value="hemC"/>
    <property type="match status" value="1"/>
</dbReference>
<dbReference type="OrthoDB" id="564646at2759"/>
<evidence type="ECO:0000256" key="4">
    <source>
        <dbReference type="ARBA" id="ARBA00005638"/>
    </source>
</evidence>
<dbReference type="EC" id="2.5.1.61" evidence="5"/>
<dbReference type="InterPro" id="IPR022419">
    <property type="entry name" value="Porphobilin_deaminase_cofac_BS"/>
</dbReference>
<protein>
    <recommendedName>
        <fullName evidence="5">hydroxymethylbilane synthase</fullName>
        <ecNumber evidence="5">2.5.1.61</ecNumber>
    </recommendedName>
    <alternativeName>
        <fullName evidence="10">Hydroxymethylbilane synthase</fullName>
    </alternativeName>
    <alternativeName>
        <fullName evidence="9">Pre-uroporphyrinogen synthase</fullName>
    </alternativeName>
</protein>
<accession>A0A9W8DRQ9</accession>
<dbReference type="SUPFAM" id="SSF54782">
    <property type="entry name" value="Porphobilinogen deaminase (hydroxymethylbilane synthase), C-terminal domain"/>
    <property type="match status" value="1"/>
</dbReference>
<evidence type="ECO:0000259" key="12">
    <source>
        <dbReference type="Pfam" id="PF03900"/>
    </source>
</evidence>
<keyword evidence="7" id="KW-0350">Heme biosynthesis</keyword>
<keyword evidence="14" id="KW-1185">Reference proteome</keyword>
<comment type="cofactor">
    <cofactor evidence="1">
        <name>dipyrromethane</name>
        <dbReference type="ChEBI" id="CHEBI:60342"/>
    </cofactor>
</comment>
<dbReference type="PANTHER" id="PTHR11557">
    <property type="entry name" value="PORPHOBILINOGEN DEAMINASE"/>
    <property type="match status" value="1"/>
</dbReference>
<evidence type="ECO:0000256" key="2">
    <source>
        <dbReference type="ARBA" id="ARBA00002869"/>
    </source>
</evidence>
<evidence type="ECO:0000313" key="13">
    <source>
        <dbReference type="EMBL" id="KAJ1920115.1"/>
    </source>
</evidence>
<evidence type="ECO:0000256" key="1">
    <source>
        <dbReference type="ARBA" id="ARBA00001916"/>
    </source>
</evidence>
<evidence type="ECO:0000259" key="11">
    <source>
        <dbReference type="Pfam" id="PF01379"/>
    </source>
</evidence>
<dbReference type="EMBL" id="JANBPU010000017">
    <property type="protein sequence ID" value="KAJ1920115.1"/>
    <property type="molecule type" value="Genomic_DNA"/>
</dbReference>
<dbReference type="PANTHER" id="PTHR11557:SF0">
    <property type="entry name" value="PORPHOBILINOGEN DEAMINASE"/>
    <property type="match status" value="1"/>
</dbReference>
<evidence type="ECO:0000256" key="6">
    <source>
        <dbReference type="ARBA" id="ARBA00022679"/>
    </source>
</evidence>
<dbReference type="InterPro" id="IPR000860">
    <property type="entry name" value="HemC"/>
</dbReference>
<keyword evidence="6 13" id="KW-0808">Transferase</keyword>
<evidence type="ECO:0000256" key="3">
    <source>
        <dbReference type="ARBA" id="ARBA00004735"/>
    </source>
</evidence>
<dbReference type="Gene3D" id="3.40.190.10">
    <property type="entry name" value="Periplasmic binding protein-like II"/>
    <property type="match status" value="2"/>
</dbReference>
<dbReference type="InterPro" id="IPR022418">
    <property type="entry name" value="Porphobilinogen_deaminase_C"/>
</dbReference>
<comment type="caution">
    <text evidence="13">The sequence shown here is derived from an EMBL/GenBank/DDBJ whole genome shotgun (WGS) entry which is preliminary data.</text>
</comment>
<dbReference type="GO" id="GO:0006783">
    <property type="term" value="P:heme biosynthetic process"/>
    <property type="evidence" value="ECO:0007669"/>
    <property type="project" value="UniProtKB-KW"/>
</dbReference>
<feature type="domain" description="Porphobilinogen deaminase C-terminal" evidence="12">
    <location>
        <begin position="265"/>
        <end position="322"/>
    </location>
</feature>
<proteinExistence type="inferred from homology"/>
<evidence type="ECO:0000256" key="5">
    <source>
        <dbReference type="ARBA" id="ARBA00012655"/>
    </source>
</evidence>
<dbReference type="CDD" id="cd13645">
    <property type="entry name" value="PBP2_HuPBGD_like"/>
    <property type="match status" value="1"/>
</dbReference>
<dbReference type="FunFam" id="3.40.190.10:FF:000004">
    <property type="entry name" value="Porphobilinogen deaminase"/>
    <property type="match status" value="1"/>
</dbReference>
<dbReference type="Pfam" id="PF03900">
    <property type="entry name" value="Porphobil_deamC"/>
    <property type="match status" value="1"/>
</dbReference>
<dbReference type="Proteomes" id="UP001150538">
    <property type="component" value="Unassembled WGS sequence"/>
</dbReference>
<dbReference type="GO" id="GO:0004418">
    <property type="term" value="F:hydroxymethylbilane synthase activity"/>
    <property type="evidence" value="ECO:0007669"/>
    <property type="project" value="UniProtKB-EC"/>
</dbReference>
<evidence type="ECO:0000313" key="14">
    <source>
        <dbReference type="Proteomes" id="UP001150538"/>
    </source>
</evidence>
<dbReference type="PROSITE" id="PS00533">
    <property type="entry name" value="PORPHOBILINOGEN_DEAM"/>
    <property type="match status" value="1"/>
</dbReference>
<sequence>MSTNLTEANVKSITIGTRKSALAMVQTNIVKSRLEAKYPKAESSEASSATSVYEFKIQGMTTTGDNIQNIALSKIGEKALFTKELEAALENGDVDMVVHSLKDLPSQLPKGMEISVILEREDPRDAVIIRKDLVDEKGIKSLKQLPDGSIVGTGSVRRVAQLQRLYPRLVFQSIRGNIDTRLKKLDHPSDFPLSDGSPGVEYLAIVLAVAGVKRMGMSERINEYLGDEEVMHAVGQGAIAIETRENDQEVLPLVNSLNCRRTRIACMAERSLMRTLEGGCSVPIGVSTSWTSESPSNARFIESVGQAGCRKGQADPAQTVYLVLAGTVCNLDGSEVLQDRVYANVFGIADPNLSWADLTETQRNAEDGAAGILGKALADIMIEKGAKKILGNIRN</sequence>